<dbReference type="AlphaFoldDB" id="L5KEG0"/>
<protein>
    <submittedName>
        <fullName evidence="1">Uncharacterized protein</fullName>
    </submittedName>
</protein>
<dbReference type="InParanoid" id="L5KEG0"/>
<dbReference type="Proteomes" id="UP000010552">
    <property type="component" value="Unassembled WGS sequence"/>
</dbReference>
<proteinExistence type="predicted"/>
<accession>L5KEG0</accession>
<reference evidence="2" key="1">
    <citation type="journal article" date="2013" name="Science">
        <title>Comparative analysis of bat genomes provides insight into the evolution of flight and immunity.</title>
        <authorList>
            <person name="Zhang G."/>
            <person name="Cowled C."/>
            <person name="Shi Z."/>
            <person name="Huang Z."/>
            <person name="Bishop-Lilly K.A."/>
            <person name="Fang X."/>
            <person name="Wynne J.W."/>
            <person name="Xiong Z."/>
            <person name="Baker M.L."/>
            <person name="Zhao W."/>
            <person name="Tachedjian M."/>
            <person name="Zhu Y."/>
            <person name="Zhou P."/>
            <person name="Jiang X."/>
            <person name="Ng J."/>
            <person name="Yang L."/>
            <person name="Wu L."/>
            <person name="Xiao J."/>
            <person name="Feng Y."/>
            <person name="Chen Y."/>
            <person name="Sun X."/>
            <person name="Zhang Y."/>
            <person name="Marsh G.A."/>
            <person name="Crameri G."/>
            <person name="Broder C.C."/>
            <person name="Frey K.G."/>
            <person name="Wang L.F."/>
            <person name="Wang J."/>
        </authorList>
    </citation>
    <scope>NUCLEOTIDE SEQUENCE [LARGE SCALE GENOMIC DNA]</scope>
</reference>
<evidence type="ECO:0000313" key="2">
    <source>
        <dbReference type="Proteomes" id="UP000010552"/>
    </source>
</evidence>
<organism evidence="1 2">
    <name type="scientific">Pteropus alecto</name>
    <name type="common">Black flying fox</name>
    <dbReference type="NCBI Taxonomy" id="9402"/>
    <lineage>
        <taxon>Eukaryota</taxon>
        <taxon>Metazoa</taxon>
        <taxon>Chordata</taxon>
        <taxon>Craniata</taxon>
        <taxon>Vertebrata</taxon>
        <taxon>Euteleostomi</taxon>
        <taxon>Mammalia</taxon>
        <taxon>Eutheria</taxon>
        <taxon>Laurasiatheria</taxon>
        <taxon>Chiroptera</taxon>
        <taxon>Yinpterochiroptera</taxon>
        <taxon>Pteropodoidea</taxon>
        <taxon>Pteropodidae</taxon>
        <taxon>Pteropodinae</taxon>
        <taxon>Pteropus</taxon>
    </lineage>
</organism>
<evidence type="ECO:0000313" key="1">
    <source>
        <dbReference type="EMBL" id="ELK09935.1"/>
    </source>
</evidence>
<keyword evidence="2" id="KW-1185">Reference proteome</keyword>
<gene>
    <name evidence="1" type="ORF">PAL_GLEAN10013186</name>
</gene>
<dbReference type="EMBL" id="KB030789">
    <property type="protein sequence ID" value="ELK09935.1"/>
    <property type="molecule type" value="Genomic_DNA"/>
</dbReference>
<name>L5KEG0_PTEAL</name>
<sequence length="79" mass="9373">MPYIVLSVNNFIEKPIEFRRIRDQCCFCILQTEEWRPERWRDVPALISHQAVVQMTAGPCDRVCSSVLTSFAMRWLKQK</sequence>